<comment type="caution">
    <text evidence="2">The sequence shown here is derived from an EMBL/GenBank/DDBJ whole genome shotgun (WGS) entry which is preliminary data.</text>
</comment>
<sequence length="154" mass="16038">MDIPTVLGTEARVPPAPSSKDVWCGLLSKGQGSSEVFLLESYSGPLSLASDEGCRRADPAGSPSIPSCTELNAIQKQGQCSPPRVFQRVWAETHRRGPSLGQTLAFTTACGQEKKGGVSSKTGSPGPSHGPLRSASLRAWLQGGLRPSHEGTGV</sequence>
<organism evidence="2 3">
    <name type="scientific">Pipistrellus kuhlii</name>
    <name type="common">Kuhl's pipistrelle</name>
    <dbReference type="NCBI Taxonomy" id="59472"/>
    <lineage>
        <taxon>Eukaryota</taxon>
        <taxon>Metazoa</taxon>
        <taxon>Chordata</taxon>
        <taxon>Craniata</taxon>
        <taxon>Vertebrata</taxon>
        <taxon>Euteleostomi</taxon>
        <taxon>Mammalia</taxon>
        <taxon>Eutheria</taxon>
        <taxon>Laurasiatheria</taxon>
        <taxon>Chiroptera</taxon>
        <taxon>Yangochiroptera</taxon>
        <taxon>Vespertilionidae</taxon>
        <taxon>Pipistrellus</taxon>
    </lineage>
</organism>
<dbReference type="Proteomes" id="UP000558488">
    <property type="component" value="Unassembled WGS sequence"/>
</dbReference>
<dbReference type="EMBL" id="JACAGB010000007">
    <property type="protein sequence ID" value="KAF6353505.1"/>
    <property type="molecule type" value="Genomic_DNA"/>
</dbReference>
<proteinExistence type="predicted"/>
<feature type="region of interest" description="Disordered" evidence="1">
    <location>
        <begin position="112"/>
        <end position="154"/>
    </location>
</feature>
<evidence type="ECO:0000313" key="2">
    <source>
        <dbReference type="EMBL" id="KAF6353505.1"/>
    </source>
</evidence>
<protein>
    <submittedName>
        <fullName evidence="2">Uncharacterized protein</fullName>
    </submittedName>
</protein>
<name>A0A7J7XV21_PIPKU</name>
<gene>
    <name evidence="2" type="ORF">mPipKuh1_010466</name>
</gene>
<dbReference type="AlphaFoldDB" id="A0A7J7XV21"/>
<reference evidence="2 3" key="1">
    <citation type="journal article" date="2020" name="Nature">
        <title>Six reference-quality genomes reveal evolution of bat adaptations.</title>
        <authorList>
            <person name="Jebb D."/>
            <person name="Huang Z."/>
            <person name="Pippel M."/>
            <person name="Hughes G.M."/>
            <person name="Lavrichenko K."/>
            <person name="Devanna P."/>
            <person name="Winkler S."/>
            <person name="Jermiin L.S."/>
            <person name="Skirmuntt E.C."/>
            <person name="Katzourakis A."/>
            <person name="Burkitt-Gray L."/>
            <person name="Ray D.A."/>
            <person name="Sullivan K.A.M."/>
            <person name="Roscito J.G."/>
            <person name="Kirilenko B.M."/>
            <person name="Davalos L.M."/>
            <person name="Corthals A.P."/>
            <person name="Power M.L."/>
            <person name="Jones G."/>
            <person name="Ransome R.D."/>
            <person name="Dechmann D.K.N."/>
            <person name="Locatelli A.G."/>
            <person name="Puechmaille S.J."/>
            <person name="Fedrigo O."/>
            <person name="Jarvis E.D."/>
            <person name="Hiller M."/>
            <person name="Vernes S.C."/>
            <person name="Myers E.W."/>
            <person name="Teeling E.C."/>
        </authorList>
    </citation>
    <scope>NUCLEOTIDE SEQUENCE [LARGE SCALE GENOMIC DNA]</scope>
    <source>
        <strain evidence="2">MPipKuh1</strain>
        <tissue evidence="2">Flight muscle</tissue>
    </source>
</reference>
<keyword evidence="3" id="KW-1185">Reference proteome</keyword>
<evidence type="ECO:0000313" key="3">
    <source>
        <dbReference type="Proteomes" id="UP000558488"/>
    </source>
</evidence>
<evidence type="ECO:0000256" key="1">
    <source>
        <dbReference type="SAM" id="MobiDB-lite"/>
    </source>
</evidence>
<accession>A0A7J7XV21</accession>